<name>A0A1I4NEU4_9BURK</name>
<keyword evidence="1" id="KW-0732">Signal</keyword>
<dbReference type="RefSeq" id="WP_174900536.1">
    <property type="nucleotide sequence ID" value="NZ_FOTW01000013.1"/>
</dbReference>
<dbReference type="CDD" id="cd00342">
    <property type="entry name" value="gram_neg_porins"/>
    <property type="match status" value="1"/>
</dbReference>
<dbReference type="Proteomes" id="UP000199470">
    <property type="component" value="Unassembled WGS sequence"/>
</dbReference>
<protein>
    <submittedName>
        <fullName evidence="3">Porin</fullName>
    </submittedName>
</protein>
<keyword evidence="4" id="KW-1185">Reference proteome</keyword>
<organism evidence="3 4">
    <name type="scientific">Rugamonas rubra</name>
    <dbReference type="NCBI Taxonomy" id="758825"/>
    <lineage>
        <taxon>Bacteria</taxon>
        <taxon>Pseudomonadati</taxon>
        <taxon>Pseudomonadota</taxon>
        <taxon>Betaproteobacteria</taxon>
        <taxon>Burkholderiales</taxon>
        <taxon>Oxalobacteraceae</taxon>
        <taxon>Telluria group</taxon>
        <taxon>Rugamonas</taxon>
    </lineage>
</organism>
<dbReference type="STRING" id="758825.SAMN02982985_02913"/>
<dbReference type="InterPro" id="IPR023614">
    <property type="entry name" value="Porin_dom_sf"/>
</dbReference>
<dbReference type="Pfam" id="PF13609">
    <property type="entry name" value="Porin_4"/>
    <property type="match status" value="1"/>
</dbReference>
<dbReference type="EMBL" id="FOTW01000013">
    <property type="protein sequence ID" value="SFM14072.1"/>
    <property type="molecule type" value="Genomic_DNA"/>
</dbReference>
<dbReference type="GO" id="GO:0015288">
    <property type="term" value="F:porin activity"/>
    <property type="evidence" value="ECO:0007669"/>
    <property type="project" value="InterPro"/>
</dbReference>
<feature type="domain" description="Porin" evidence="2">
    <location>
        <begin position="26"/>
        <end position="224"/>
    </location>
</feature>
<dbReference type="Gene3D" id="2.40.160.10">
    <property type="entry name" value="Porin"/>
    <property type="match status" value="1"/>
</dbReference>
<gene>
    <name evidence="3" type="ORF">SAMN02982985_02913</name>
</gene>
<feature type="chain" id="PRO_5011676350" evidence="1">
    <location>
        <begin position="19"/>
        <end position="262"/>
    </location>
</feature>
<proteinExistence type="predicted"/>
<accession>A0A1I4NEU4</accession>
<dbReference type="InterPro" id="IPR033900">
    <property type="entry name" value="Gram_neg_porin_domain"/>
</dbReference>
<evidence type="ECO:0000256" key="1">
    <source>
        <dbReference type="SAM" id="SignalP"/>
    </source>
</evidence>
<dbReference type="GO" id="GO:0016020">
    <property type="term" value="C:membrane"/>
    <property type="evidence" value="ECO:0007669"/>
    <property type="project" value="InterPro"/>
</dbReference>
<dbReference type="AlphaFoldDB" id="A0A1I4NEU4"/>
<feature type="signal peptide" evidence="1">
    <location>
        <begin position="1"/>
        <end position="18"/>
    </location>
</feature>
<evidence type="ECO:0000259" key="2">
    <source>
        <dbReference type="Pfam" id="PF13609"/>
    </source>
</evidence>
<evidence type="ECO:0000313" key="3">
    <source>
        <dbReference type="EMBL" id="SFM14072.1"/>
    </source>
</evidence>
<sequence length="262" mass="27807">MKSHYLACGLLAPAFACAQNSAAPPLYGLLDANWADYTVPRHDNAIAWQTARLRGISASAIYSLGEAPGNDARNRIHTATLGYARGWFNVSLSHQRRSGPVDAVATLPAADLSAQSSLLAANLRLGRATMYAAYGHNHGDGHQPWDSGNPYGALAFSTPASNSRDLLFGLAVPFGRTTLLASVIHRADHTLLNQDARQLALGMSYSLSRRTDFYASVARVRYQNSGYGVLGNGLGLGVAPGPGPGAMPRADRALNIGLRYGF</sequence>
<reference evidence="3 4" key="1">
    <citation type="submission" date="2016-10" db="EMBL/GenBank/DDBJ databases">
        <authorList>
            <person name="de Groot N.N."/>
        </authorList>
    </citation>
    <scope>NUCLEOTIDE SEQUENCE [LARGE SCALE GENOMIC DNA]</scope>
    <source>
        <strain evidence="3 4">ATCC 43154</strain>
    </source>
</reference>
<evidence type="ECO:0000313" key="4">
    <source>
        <dbReference type="Proteomes" id="UP000199470"/>
    </source>
</evidence>
<dbReference type="SUPFAM" id="SSF56935">
    <property type="entry name" value="Porins"/>
    <property type="match status" value="1"/>
</dbReference>